<dbReference type="STRING" id="1801766.A2997_01980"/>
<evidence type="ECO:0000313" key="4">
    <source>
        <dbReference type="Proteomes" id="UP000179448"/>
    </source>
</evidence>
<dbReference type="AlphaFoldDB" id="A0A1F6WPU2"/>
<dbReference type="EMBL" id="MFUQ01000008">
    <property type="protein sequence ID" value="OGI83932.1"/>
    <property type="molecule type" value="Genomic_DNA"/>
</dbReference>
<feature type="compositionally biased region" description="Polar residues" evidence="1">
    <location>
        <begin position="296"/>
        <end position="310"/>
    </location>
</feature>
<dbReference type="Proteomes" id="UP000179448">
    <property type="component" value="Unassembled WGS sequence"/>
</dbReference>
<organism evidence="3 4">
    <name type="scientific">Candidatus Nomurabacteria bacterium RIFCSPLOWO2_01_FULL_36_10b</name>
    <dbReference type="NCBI Taxonomy" id="1801766"/>
    <lineage>
        <taxon>Bacteria</taxon>
        <taxon>Candidatus Nomuraibacteriota</taxon>
    </lineage>
</organism>
<keyword evidence="2" id="KW-0472">Membrane</keyword>
<proteinExistence type="predicted"/>
<evidence type="ECO:0000313" key="3">
    <source>
        <dbReference type="EMBL" id="OGI83932.1"/>
    </source>
</evidence>
<accession>A0A1F6WPU2</accession>
<feature type="transmembrane region" description="Helical" evidence="2">
    <location>
        <begin position="15"/>
        <end position="34"/>
    </location>
</feature>
<comment type="caution">
    <text evidence="3">The sequence shown here is derived from an EMBL/GenBank/DDBJ whole genome shotgun (WGS) entry which is preliminary data.</text>
</comment>
<gene>
    <name evidence="3" type="ORF">A2997_01980</name>
</gene>
<name>A0A1F6WPU2_9BACT</name>
<sequence>MVNSTQQSPRKNSNVIRGIILLLFALIIIVYSIGGLSIHKTYAELAGDSSILMPNLITNLKTTSSSTHQEINSTKTTVKEFILDRIAVTTANILLNKLIKSTLNWVNSGFKGNPLYLSNPNQTFTNIQYQKATEVAKQLKGDIETGYNRDVLWVLGQKNSLFVNRKEDITDFTLDKVVGKNWKSFASGDEFSWGGYLAIGQGVNNPYNAIFKAKQKIIDDIEEELGDQKGKLVKELEQGSGFLGQRKCLDSSDDNLDSDGDGVGNINDWCPNTRKNPDSTGPRTTVDRKGCAAGQQARSPNSSSGEATSCDNYEIITPGKSVQDATAQSLGVSQRKLEQIKSITDLSSIVFAELATQAINAGLRALTDKDTEEDENADRDAFYNIVSSEDPSAGGSSEDPDYDWANTPRVVDIEQMLYGKRKPPLSLSGLTTEELISLVGSLIGPPVYESEDEDIDPSITIDEDGTMIVEGEGGLDTDEFVEEGPILDEFLRSAAAKLGIKLRK</sequence>
<evidence type="ECO:0000256" key="2">
    <source>
        <dbReference type="SAM" id="Phobius"/>
    </source>
</evidence>
<reference evidence="3 4" key="1">
    <citation type="journal article" date="2016" name="Nat. Commun.">
        <title>Thousands of microbial genomes shed light on interconnected biogeochemical processes in an aquifer system.</title>
        <authorList>
            <person name="Anantharaman K."/>
            <person name="Brown C.T."/>
            <person name="Hug L.A."/>
            <person name="Sharon I."/>
            <person name="Castelle C.J."/>
            <person name="Probst A.J."/>
            <person name="Thomas B.C."/>
            <person name="Singh A."/>
            <person name="Wilkins M.J."/>
            <person name="Karaoz U."/>
            <person name="Brodie E.L."/>
            <person name="Williams K.H."/>
            <person name="Hubbard S.S."/>
            <person name="Banfield J.F."/>
        </authorList>
    </citation>
    <scope>NUCLEOTIDE SEQUENCE [LARGE SCALE GENOMIC DNA]</scope>
</reference>
<keyword evidence="2" id="KW-0812">Transmembrane</keyword>
<protein>
    <submittedName>
        <fullName evidence="3">Uncharacterized protein</fullName>
    </submittedName>
</protein>
<feature type="region of interest" description="Disordered" evidence="1">
    <location>
        <begin position="260"/>
        <end position="310"/>
    </location>
</feature>
<evidence type="ECO:0000256" key="1">
    <source>
        <dbReference type="SAM" id="MobiDB-lite"/>
    </source>
</evidence>
<keyword evidence="2" id="KW-1133">Transmembrane helix</keyword>